<evidence type="ECO:0000256" key="7">
    <source>
        <dbReference type="ARBA" id="ARBA00023128"/>
    </source>
</evidence>
<evidence type="ECO:0000256" key="11">
    <source>
        <dbReference type="SAM" id="Phobius"/>
    </source>
</evidence>
<evidence type="ECO:0000256" key="2">
    <source>
        <dbReference type="ARBA" id="ARBA00006375"/>
    </source>
</evidence>
<keyword evidence="6 11" id="KW-1133">Transmembrane helix</keyword>
<keyword evidence="12" id="KW-1185">Reference proteome</keyword>
<evidence type="ECO:0000313" key="13">
    <source>
        <dbReference type="WBParaSite" id="PSU_v2.g18207.t1"/>
    </source>
</evidence>
<feature type="repeat" description="Solcar" evidence="9">
    <location>
        <begin position="43"/>
        <end position="134"/>
    </location>
</feature>
<evidence type="ECO:0000256" key="3">
    <source>
        <dbReference type="ARBA" id="ARBA00022448"/>
    </source>
</evidence>
<dbReference type="Proteomes" id="UP000887577">
    <property type="component" value="Unplaced"/>
</dbReference>
<organism evidence="12 13">
    <name type="scientific">Panagrolaimus superbus</name>
    <dbReference type="NCBI Taxonomy" id="310955"/>
    <lineage>
        <taxon>Eukaryota</taxon>
        <taxon>Metazoa</taxon>
        <taxon>Ecdysozoa</taxon>
        <taxon>Nematoda</taxon>
        <taxon>Chromadorea</taxon>
        <taxon>Rhabditida</taxon>
        <taxon>Tylenchina</taxon>
        <taxon>Panagrolaimomorpha</taxon>
        <taxon>Panagrolaimoidea</taxon>
        <taxon>Panagrolaimidae</taxon>
        <taxon>Panagrolaimus</taxon>
    </lineage>
</organism>
<dbReference type="GO" id="GO:0031966">
    <property type="term" value="C:mitochondrial membrane"/>
    <property type="evidence" value="ECO:0007669"/>
    <property type="project" value="UniProtKB-SubCell"/>
</dbReference>
<dbReference type="InterPro" id="IPR018108">
    <property type="entry name" value="MCP_transmembrane"/>
</dbReference>
<evidence type="ECO:0000256" key="9">
    <source>
        <dbReference type="PROSITE-ProRule" id="PRU00282"/>
    </source>
</evidence>
<keyword evidence="4 9" id="KW-0812">Transmembrane</keyword>
<proteinExistence type="inferred from homology"/>
<dbReference type="SUPFAM" id="SSF103506">
    <property type="entry name" value="Mitochondrial carrier"/>
    <property type="match status" value="1"/>
</dbReference>
<dbReference type="PANTHER" id="PTHR45624:SF4">
    <property type="entry name" value="CONGESTED-LIKE TRACHEA PROTEIN-RELATED"/>
    <property type="match status" value="1"/>
</dbReference>
<comment type="subcellular location">
    <subcellularLocation>
        <location evidence="1">Mitochondrion membrane</location>
        <topology evidence="1">Multi-pass membrane protein</topology>
    </subcellularLocation>
</comment>
<protein>
    <submittedName>
        <fullName evidence="13">Uncharacterized protein</fullName>
    </submittedName>
</protein>
<evidence type="ECO:0000256" key="5">
    <source>
        <dbReference type="ARBA" id="ARBA00022737"/>
    </source>
</evidence>
<feature type="transmembrane region" description="Helical" evidence="11">
    <location>
        <begin position="46"/>
        <end position="64"/>
    </location>
</feature>
<evidence type="ECO:0000256" key="10">
    <source>
        <dbReference type="RuleBase" id="RU000488"/>
    </source>
</evidence>
<reference evidence="13" key="1">
    <citation type="submission" date="2022-11" db="UniProtKB">
        <authorList>
            <consortium name="WormBaseParasite"/>
        </authorList>
    </citation>
    <scope>IDENTIFICATION</scope>
</reference>
<dbReference type="AlphaFoldDB" id="A0A914YHD8"/>
<keyword evidence="3 10" id="KW-0813">Transport</keyword>
<dbReference type="Pfam" id="PF00153">
    <property type="entry name" value="Mito_carr"/>
    <property type="match status" value="1"/>
</dbReference>
<comment type="similarity">
    <text evidence="2 10">Belongs to the mitochondrial carrier (TC 2.A.29) family.</text>
</comment>
<keyword evidence="8 9" id="KW-0472">Membrane</keyword>
<keyword evidence="5" id="KW-0677">Repeat</keyword>
<evidence type="ECO:0000256" key="8">
    <source>
        <dbReference type="ARBA" id="ARBA00023136"/>
    </source>
</evidence>
<dbReference type="GO" id="GO:0006839">
    <property type="term" value="P:mitochondrial transport"/>
    <property type="evidence" value="ECO:0007669"/>
    <property type="project" value="TreeGrafter"/>
</dbReference>
<dbReference type="GO" id="GO:0015227">
    <property type="term" value="F:O-acyl-L-carnitine transmembrane transporter activity"/>
    <property type="evidence" value="ECO:0007669"/>
    <property type="project" value="TreeGrafter"/>
</dbReference>
<feature type="transmembrane region" description="Helical" evidence="11">
    <location>
        <begin position="12"/>
        <end position="34"/>
    </location>
</feature>
<name>A0A914YHD8_9BILA</name>
<evidence type="ECO:0000313" key="12">
    <source>
        <dbReference type="Proteomes" id="UP000887577"/>
    </source>
</evidence>
<dbReference type="GO" id="GO:1902603">
    <property type="term" value="P:carnitine transmembrane transport"/>
    <property type="evidence" value="ECO:0007669"/>
    <property type="project" value="TreeGrafter"/>
</dbReference>
<dbReference type="InterPro" id="IPR023395">
    <property type="entry name" value="MCP_dom_sf"/>
</dbReference>
<sequence>MKVFALYKGSSAPAVCVTPIFALYFGGCAVGRWLQRTEPDQELTFVQTWGAGALAGLFTTIIATPGERVKCLLQVQLADTSITAVKYSGPIDVITKLYKEGGIRSIYRGGAATILRGMLYFCLTTYSPPLKVRSSLPFIF</sequence>
<dbReference type="PANTHER" id="PTHR45624">
    <property type="entry name" value="MITOCHONDRIAL BASIC AMINO ACIDS TRANSPORTER-RELATED"/>
    <property type="match status" value="1"/>
</dbReference>
<keyword evidence="7" id="KW-0496">Mitochondrion</keyword>
<evidence type="ECO:0000256" key="1">
    <source>
        <dbReference type="ARBA" id="ARBA00004225"/>
    </source>
</evidence>
<dbReference type="WBParaSite" id="PSU_v2.g18207.t1">
    <property type="protein sequence ID" value="PSU_v2.g18207.t1"/>
    <property type="gene ID" value="PSU_v2.g18207"/>
</dbReference>
<dbReference type="Gene3D" id="1.50.40.10">
    <property type="entry name" value="Mitochondrial carrier domain"/>
    <property type="match status" value="1"/>
</dbReference>
<accession>A0A914YHD8</accession>
<evidence type="ECO:0000256" key="4">
    <source>
        <dbReference type="ARBA" id="ARBA00022692"/>
    </source>
</evidence>
<dbReference type="InterPro" id="IPR050567">
    <property type="entry name" value="Mitochondrial_Carrier"/>
</dbReference>
<dbReference type="PROSITE" id="PS50920">
    <property type="entry name" value="SOLCAR"/>
    <property type="match status" value="1"/>
</dbReference>
<evidence type="ECO:0000256" key="6">
    <source>
        <dbReference type="ARBA" id="ARBA00022989"/>
    </source>
</evidence>